<proteinExistence type="predicted"/>
<keyword evidence="6 9" id="KW-1133">Transmembrane helix</keyword>
<feature type="compositionally biased region" description="Polar residues" evidence="8">
    <location>
        <begin position="811"/>
        <end position="823"/>
    </location>
</feature>
<protein>
    <submittedName>
        <fullName evidence="10">Murein biosynthesis integral membrane protein MurJ</fullName>
    </submittedName>
</protein>
<evidence type="ECO:0000256" key="4">
    <source>
        <dbReference type="ARBA" id="ARBA00022960"/>
    </source>
</evidence>
<feature type="transmembrane region" description="Helical" evidence="9">
    <location>
        <begin position="414"/>
        <end position="435"/>
    </location>
</feature>
<feature type="transmembrane region" description="Helical" evidence="9">
    <location>
        <begin position="338"/>
        <end position="357"/>
    </location>
</feature>
<keyword evidence="11" id="KW-1185">Reference proteome</keyword>
<evidence type="ECO:0000256" key="9">
    <source>
        <dbReference type="SAM" id="Phobius"/>
    </source>
</evidence>
<dbReference type="RefSeq" id="WP_256624077.1">
    <property type="nucleotide sequence ID" value="NZ_FQYL01000006.1"/>
</dbReference>
<feature type="compositionally biased region" description="Low complexity" evidence="8">
    <location>
        <begin position="20"/>
        <end position="34"/>
    </location>
</feature>
<dbReference type="InterPro" id="IPR051050">
    <property type="entry name" value="Lipid_II_flippase_MurJ/MviN"/>
</dbReference>
<feature type="region of interest" description="Disordered" evidence="8">
    <location>
        <begin position="1315"/>
        <end position="1345"/>
    </location>
</feature>
<keyword evidence="7 9" id="KW-0472">Membrane</keyword>
<feature type="region of interest" description="Disordered" evidence="8">
    <location>
        <begin position="1211"/>
        <end position="1270"/>
    </location>
</feature>
<evidence type="ECO:0000256" key="2">
    <source>
        <dbReference type="ARBA" id="ARBA00022475"/>
    </source>
</evidence>
<feature type="region of interest" description="Disordered" evidence="8">
    <location>
        <begin position="1091"/>
        <end position="1116"/>
    </location>
</feature>
<sequence length="1469" mass="149006">MTPAHAQNAPMAPPPRRGARPVAPAQPGRRAQAPESAPEPRRRTPKPTSIMRSSVVMMTGTMASRLLGLVRNALLIAALGATASGAADAFNIANTLPNQLYNMLVGGILNAVLVPQIVRALRRENGEEVVNRLLTAAGTLILAITALLTAAAPLIILLYGGGLGRWLPVGYAFAFWCMPQVFFYGLYALWGQVLNARHVFGPYMWAPVVNNIISIASLIAYMAIYGRYAGSDGGPAEWDAMRITLIAGMTTLGIVVQALVLYVPLRRSGFTPRIIFGVRGLGLGDTSKIAGWALIGIIVAALGDWAVMNLGSRAVSAAEKVADQGVIVPSTTMYNNALLIYILPQSLVTTSVVTALFTRMSEKAAAGDGAGVRDDLSLGLRSVAVFTVLASAGIAVLATPALQAFVPSVSLAQAHAAAPILVALAMGIVVQGIWFTTQRVLLAYGDTRRLVRADITVGVIPVVFCLLTYFLAEPRHWMLWAAISSPVAQAGAVAVVVPLMRRHLPDLDSPRVISTHLRLIGAVIPAVIVGIVVRELLGDADGHLMGAAALDAVFIVLTVGAVMTLVYLAAARALRIDELAILMNPVAGIVARAGSMLPGGAGRALARLSASLRMPPARRGAPTSAAPAPAPAAPAQAPAPMAPPAARPAAMPGAASTPRPPLPGSVPPAARTATWPTGAPTGMPAAAEAPSYGSAPHAPHDQGASAPQPQGRPMARPALPGHAAPTAPAGPAPQPPIVPVAGAPATSEPPATLPPSFAPAGSTGAFATGPALAFPGPLSPATIPPSGAPAGQVSPSGPDSFAVSAPRPATISPNPQIAESTGGSVRMDGMDQAKPIGSGRYALTAAMPATLPRIVRHLGRDAILGREVVVLTLSGATPHRDEILDAASRAALIDDARLQRVYDVERGNPAFIVTEAVAGRSFGSLVREGLSPAQVRAIVGEAAQALEAASRRGLHHLNLAPESVRVLPDGTVRLSGVGIEAAALGLEKSGGDPLDSDRADARSLVELLYFGLTRRWPGKRAGIAPAPTSEGVPARPSSFVPELASEKDLDDLAAKSFADEAPISASEVAHQLGRWETAALQGLVPQAPAALGQPAAQTAPAVPQSSPRSAASPAPAEVAKTVLGRLRGLSANRAGALGSRSGASAASAAEAIAAAPSAPAPAAPALPPTPAPLGATSAASAGAVSAVGPTGGAEAQGSVAATTSAAPLPPAVPAASTGAAAPPPPAPAFLPARPAPTLLEPLDTTGSLPRIIDDIDDGSQDDEDSETDSRVSTGIIVGLLAVVLVVAYFAITNILQLLGVPLMEKEVPAARTVPSTAAAAPGGDGQGGDAPGPQAPITITGAKSLSGQHPELEGRLVDGDTSKDWYTQWANQPTGLGDVSIAVTLQQAAPVSGIDLQGTGQGGHVQIRATSAQDPQGGTVLAEGPFTSGTTSFSFDATTTDTVAIVITELPVAPDDGKNKATITEITLR</sequence>
<feature type="transmembrane region" description="Helical" evidence="9">
    <location>
        <begin position="243"/>
        <end position="265"/>
    </location>
</feature>
<feature type="compositionally biased region" description="Acidic residues" evidence="8">
    <location>
        <begin position="1254"/>
        <end position="1266"/>
    </location>
</feature>
<dbReference type="PANTHER" id="PTHR47019">
    <property type="entry name" value="LIPID II FLIPPASE MURJ"/>
    <property type="match status" value="1"/>
</dbReference>
<feature type="transmembrane region" description="Helical" evidence="9">
    <location>
        <begin position="99"/>
        <end position="121"/>
    </location>
</feature>
<feature type="transmembrane region" description="Helical" evidence="9">
    <location>
        <begin position="289"/>
        <end position="308"/>
    </location>
</feature>
<accession>A0ABY1IC23</accession>
<feature type="transmembrane region" description="Helical" evidence="9">
    <location>
        <begin position="133"/>
        <end position="159"/>
    </location>
</feature>
<feature type="region of interest" description="Disordered" evidence="8">
    <location>
        <begin position="1020"/>
        <end position="1039"/>
    </location>
</feature>
<evidence type="ECO:0000256" key="5">
    <source>
        <dbReference type="ARBA" id="ARBA00022984"/>
    </source>
</evidence>
<feature type="region of interest" description="Disordered" evidence="8">
    <location>
        <begin position="1"/>
        <end position="52"/>
    </location>
</feature>
<feature type="transmembrane region" description="Helical" evidence="9">
    <location>
        <begin position="478"/>
        <end position="500"/>
    </location>
</feature>
<dbReference type="Gene3D" id="1.10.510.10">
    <property type="entry name" value="Transferase(Phosphotransferase) domain 1"/>
    <property type="match status" value="1"/>
</dbReference>
<feature type="compositionally biased region" description="Pro residues" evidence="8">
    <location>
        <begin position="728"/>
        <end position="738"/>
    </location>
</feature>
<comment type="caution">
    <text evidence="10">The sequence shown here is derived from an EMBL/GenBank/DDBJ whole genome shotgun (WGS) entry which is preliminary data.</text>
</comment>
<evidence type="ECO:0000256" key="7">
    <source>
        <dbReference type="ARBA" id="ARBA00023136"/>
    </source>
</evidence>
<gene>
    <name evidence="10" type="ORF">SAMN05216246_10626</name>
</gene>
<evidence type="ECO:0000256" key="6">
    <source>
        <dbReference type="ARBA" id="ARBA00022989"/>
    </source>
</evidence>
<feature type="transmembrane region" description="Helical" evidence="9">
    <location>
        <begin position="171"/>
        <end position="190"/>
    </location>
</feature>
<keyword evidence="4" id="KW-0133">Cell shape</keyword>
<evidence type="ECO:0000256" key="8">
    <source>
        <dbReference type="SAM" id="MobiDB-lite"/>
    </source>
</evidence>
<evidence type="ECO:0000313" key="11">
    <source>
        <dbReference type="Proteomes" id="UP000184390"/>
    </source>
</evidence>
<reference evidence="10 11" key="1">
    <citation type="submission" date="2016-11" db="EMBL/GenBank/DDBJ databases">
        <authorList>
            <person name="Varghese N."/>
            <person name="Submissions S."/>
        </authorList>
    </citation>
    <scope>NUCLEOTIDE SEQUENCE [LARGE SCALE GENOMIC DNA]</scope>
    <source>
        <strain evidence="10 11">PA</strain>
    </source>
</reference>
<feature type="region of interest" description="Disordered" evidence="8">
    <location>
        <begin position="615"/>
        <end position="764"/>
    </location>
</feature>
<name>A0ABY1IC23_9ACTO</name>
<dbReference type="Pfam" id="PF03023">
    <property type="entry name" value="MurJ"/>
    <property type="match status" value="1"/>
</dbReference>
<feature type="transmembrane region" description="Helical" evidence="9">
    <location>
        <begin position="1275"/>
        <end position="1295"/>
    </location>
</feature>
<feature type="transmembrane region" description="Helical" evidence="9">
    <location>
        <begin position="455"/>
        <end position="472"/>
    </location>
</feature>
<feature type="transmembrane region" description="Helical" evidence="9">
    <location>
        <begin position="512"/>
        <end position="533"/>
    </location>
</feature>
<dbReference type="InterPro" id="IPR011009">
    <property type="entry name" value="Kinase-like_dom_sf"/>
</dbReference>
<feature type="transmembrane region" description="Helical" evidence="9">
    <location>
        <begin position="66"/>
        <end position="87"/>
    </location>
</feature>
<dbReference type="Proteomes" id="UP000184390">
    <property type="component" value="Unassembled WGS sequence"/>
</dbReference>
<evidence type="ECO:0000313" key="10">
    <source>
        <dbReference type="EMBL" id="SHI85509.1"/>
    </source>
</evidence>
<comment type="subcellular location">
    <subcellularLocation>
        <location evidence="1">Cell membrane</location>
        <topology evidence="1">Multi-pass membrane protein</topology>
    </subcellularLocation>
</comment>
<dbReference type="PANTHER" id="PTHR47019:SF1">
    <property type="entry name" value="LIPID II FLIPPASE MURJ"/>
    <property type="match status" value="1"/>
</dbReference>
<dbReference type="EMBL" id="FQYL01000006">
    <property type="protein sequence ID" value="SHI85509.1"/>
    <property type="molecule type" value="Genomic_DNA"/>
</dbReference>
<dbReference type="Gene3D" id="2.60.120.260">
    <property type="entry name" value="Galactose-binding domain-like"/>
    <property type="match status" value="1"/>
</dbReference>
<organism evidence="10 11">
    <name type="scientific">Actinomyces denticolens</name>
    <dbReference type="NCBI Taxonomy" id="52767"/>
    <lineage>
        <taxon>Bacteria</taxon>
        <taxon>Bacillati</taxon>
        <taxon>Actinomycetota</taxon>
        <taxon>Actinomycetes</taxon>
        <taxon>Actinomycetales</taxon>
        <taxon>Actinomycetaceae</taxon>
        <taxon>Actinomyces</taxon>
    </lineage>
</organism>
<feature type="transmembrane region" description="Helical" evidence="9">
    <location>
        <begin position="378"/>
        <end position="402"/>
    </location>
</feature>
<dbReference type="InterPro" id="IPR004268">
    <property type="entry name" value="MurJ"/>
</dbReference>
<dbReference type="PRINTS" id="PR01806">
    <property type="entry name" value="VIRFACTRMVIN"/>
</dbReference>
<keyword evidence="5" id="KW-0573">Peptidoglycan synthesis</keyword>
<feature type="transmembrane region" description="Helical" evidence="9">
    <location>
        <begin position="202"/>
        <end position="223"/>
    </location>
</feature>
<keyword evidence="2" id="KW-1003">Cell membrane</keyword>
<keyword evidence="3 9" id="KW-0812">Transmembrane</keyword>
<feature type="compositionally biased region" description="Low complexity" evidence="8">
    <location>
        <begin position="615"/>
        <end position="639"/>
    </location>
</feature>
<feature type="transmembrane region" description="Helical" evidence="9">
    <location>
        <begin position="545"/>
        <end position="569"/>
    </location>
</feature>
<feature type="compositionally biased region" description="Low complexity" evidence="8">
    <location>
        <begin position="667"/>
        <end position="690"/>
    </location>
</feature>
<dbReference type="SUPFAM" id="SSF56112">
    <property type="entry name" value="Protein kinase-like (PK-like)"/>
    <property type="match status" value="1"/>
</dbReference>
<evidence type="ECO:0000256" key="3">
    <source>
        <dbReference type="ARBA" id="ARBA00022692"/>
    </source>
</evidence>
<feature type="compositionally biased region" description="Low complexity" evidence="8">
    <location>
        <begin position="717"/>
        <end position="727"/>
    </location>
</feature>
<evidence type="ECO:0000256" key="1">
    <source>
        <dbReference type="ARBA" id="ARBA00004651"/>
    </source>
</evidence>
<feature type="compositionally biased region" description="Low complexity" evidence="8">
    <location>
        <begin position="647"/>
        <end position="657"/>
    </location>
</feature>
<feature type="region of interest" description="Disordered" evidence="8">
    <location>
        <begin position="776"/>
        <end position="828"/>
    </location>
</feature>